<keyword evidence="2" id="KW-0813">Transport</keyword>
<sequence>MALEHCFQLSSVRNTTRVHLPTSRGPNKPNLSFKSSSSFSHSFTGKPQKSRLICKDSEAIAVEEVTEATWTKLVVSSDTAVLVEFWAPWCGPCRMIEPVIAELAREYVGKISRNKLNTDDSPNIATQFGIRSIPTMLFFKNGEECIIGAVPKSSLAASIEKYIDNRNIYIYIAEYKTKPKLACLLE</sequence>
<keyword evidence="8" id="KW-0676">Redox-active center</keyword>
<evidence type="ECO:0000256" key="3">
    <source>
        <dbReference type="ARBA" id="ARBA00022528"/>
    </source>
</evidence>
<dbReference type="PROSITE" id="PS51352">
    <property type="entry name" value="THIOREDOXIN_2"/>
    <property type="match status" value="1"/>
</dbReference>
<dbReference type="SUPFAM" id="SSF52833">
    <property type="entry name" value="Thioredoxin-like"/>
    <property type="match status" value="1"/>
</dbReference>
<keyword evidence="5" id="KW-0809">Transit peptide</keyword>
<dbReference type="PRINTS" id="PR00421">
    <property type="entry name" value="THIOREDOXIN"/>
</dbReference>
<keyword evidence="6" id="KW-0249">Electron transport</keyword>
<comment type="subcellular location">
    <subcellularLocation>
        <location evidence="1">Plastid</location>
        <location evidence="1">Chloroplast</location>
    </subcellularLocation>
</comment>
<dbReference type="InterPro" id="IPR036249">
    <property type="entry name" value="Thioredoxin-like_sf"/>
</dbReference>
<evidence type="ECO:0000313" key="12">
    <source>
        <dbReference type="EMBL" id="TYI40308.1"/>
    </source>
</evidence>
<proteinExistence type="inferred from homology"/>
<keyword evidence="3" id="KW-0150">Chloroplast</keyword>
<dbReference type="InterPro" id="IPR013766">
    <property type="entry name" value="Thioredoxin_domain"/>
</dbReference>
<dbReference type="PANTHER" id="PTHR45663:SF42">
    <property type="entry name" value="THIOREDOXIN M5, CHLOROPLASTIC"/>
    <property type="match status" value="1"/>
</dbReference>
<evidence type="ECO:0000256" key="9">
    <source>
        <dbReference type="ARBA" id="ARBA00038056"/>
    </source>
</evidence>
<dbReference type="Pfam" id="PF00085">
    <property type="entry name" value="Thioredoxin"/>
    <property type="match status" value="1"/>
</dbReference>
<evidence type="ECO:0000256" key="2">
    <source>
        <dbReference type="ARBA" id="ARBA00022448"/>
    </source>
</evidence>
<evidence type="ECO:0000256" key="10">
    <source>
        <dbReference type="SAM" id="MobiDB-lite"/>
    </source>
</evidence>
<dbReference type="GO" id="GO:0009507">
    <property type="term" value="C:chloroplast"/>
    <property type="evidence" value="ECO:0007669"/>
    <property type="project" value="UniProtKB-SubCell"/>
</dbReference>
<accession>A0A5D2RJG6</accession>
<keyword evidence="13" id="KW-1185">Reference proteome</keyword>
<evidence type="ECO:0000256" key="1">
    <source>
        <dbReference type="ARBA" id="ARBA00004229"/>
    </source>
</evidence>
<reference evidence="12 13" key="1">
    <citation type="submission" date="2019-07" db="EMBL/GenBank/DDBJ databases">
        <title>WGS assembly of Gossypium tomentosum.</title>
        <authorList>
            <person name="Chen Z.J."/>
            <person name="Sreedasyam A."/>
            <person name="Ando A."/>
            <person name="Song Q."/>
            <person name="De L."/>
            <person name="Hulse-Kemp A."/>
            <person name="Ding M."/>
            <person name="Ye W."/>
            <person name="Kirkbride R."/>
            <person name="Jenkins J."/>
            <person name="Plott C."/>
            <person name="Lovell J."/>
            <person name="Lin Y.-M."/>
            <person name="Vaughn R."/>
            <person name="Liu B."/>
            <person name="Li W."/>
            <person name="Simpson S."/>
            <person name="Scheffler B."/>
            <person name="Saski C."/>
            <person name="Grover C."/>
            <person name="Hu G."/>
            <person name="Conover J."/>
            <person name="Carlson J."/>
            <person name="Shu S."/>
            <person name="Boston L."/>
            <person name="Williams M."/>
            <person name="Peterson D."/>
            <person name="Mcgee K."/>
            <person name="Jones D."/>
            <person name="Wendel J."/>
            <person name="Stelly D."/>
            <person name="Grimwood J."/>
            <person name="Schmutz J."/>
        </authorList>
    </citation>
    <scope>NUCLEOTIDE SEQUENCE [LARGE SCALE GENOMIC DNA]</scope>
    <source>
        <strain evidence="12">7179.01</strain>
    </source>
</reference>
<keyword evidence="4" id="KW-0934">Plastid</keyword>
<evidence type="ECO:0000256" key="5">
    <source>
        <dbReference type="ARBA" id="ARBA00022946"/>
    </source>
</evidence>
<keyword evidence="7" id="KW-1015">Disulfide bond</keyword>
<dbReference type="AlphaFoldDB" id="A0A5D2RJG6"/>
<dbReference type="Gene3D" id="3.40.30.10">
    <property type="entry name" value="Glutaredoxin"/>
    <property type="match status" value="1"/>
</dbReference>
<evidence type="ECO:0000256" key="7">
    <source>
        <dbReference type="ARBA" id="ARBA00023157"/>
    </source>
</evidence>
<comment type="similarity">
    <text evidence="9">Belongs to the thioredoxin family. Plant M-type subfamily.</text>
</comment>
<dbReference type="PANTHER" id="PTHR45663">
    <property type="entry name" value="GEO12009P1"/>
    <property type="match status" value="1"/>
</dbReference>
<dbReference type="EMBL" id="CM017611">
    <property type="protein sequence ID" value="TYI40308.1"/>
    <property type="molecule type" value="Genomic_DNA"/>
</dbReference>
<dbReference type="NCBIfam" id="TIGR01068">
    <property type="entry name" value="thioredoxin"/>
    <property type="match status" value="1"/>
</dbReference>
<dbReference type="GO" id="GO:0008047">
    <property type="term" value="F:enzyme activator activity"/>
    <property type="evidence" value="ECO:0007669"/>
    <property type="project" value="UniProtKB-ARBA"/>
</dbReference>
<dbReference type="Proteomes" id="UP000322667">
    <property type="component" value="Chromosome A02"/>
</dbReference>
<evidence type="ECO:0000256" key="8">
    <source>
        <dbReference type="ARBA" id="ARBA00023284"/>
    </source>
</evidence>
<feature type="compositionally biased region" description="Low complexity" evidence="10">
    <location>
        <begin position="32"/>
        <end position="43"/>
    </location>
</feature>
<dbReference type="CDD" id="cd02947">
    <property type="entry name" value="TRX_family"/>
    <property type="match status" value="1"/>
</dbReference>
<evidence type="ECO:0000259" key="11">
    <source>
        <dbReference type="PROSITE" id="PS51352"/>
    </source>
</evidence>
<evidence type="ECO:0000313" key="13">
    <source>
        <dbReference type="Proteomes" id="UP000322667"/>
    </source>
</evidence>
<dbReference type="InterPro" id="IPR017937">
    <property type="entry name" value="Thioredoxin_CS"/>
</dbReference>
<protein>
    <recommendedName>
        <fullName evidence="11">Thioredoxin domain-containing protein</fullName>
    </recommendedName>
</protein>
<dbReference type="PROSITE" id="PS00194">
    <property type="entry name" value="THIOREDOXIN_1"/>
    <property type="match status" value="1"/>
</dbReference>
<evidence type="ECO:0000256" key="6">
    <source>
        <dbReference type="ARBA" id="ARBA00022982"/>
    </source>
</evidence>
<dbReference type="InterPro" id="IPR005746">
    <property type="entry name" value="Thioredoxin"/>
</dbReference>
<feature type="region of interest" description="Disordered" evidence="10">
    <location>
        <begin position="18"/>
        <end position="45"/>
    </location>
</feature>
<name>A0A5D2RJG6_GOSTO</name>
<organism evidence="12 13">
    <name type="scientific">Gossypium tomentosum</name>
    <name type="common">Hawaiian cotton</name>
    <name type="synonym">Gossypium sandvicense</name>
    <dbReference type="NCBI Taxonomy" id="34277"/>
    <lineage>
        <taxon>Eukaryota</taxon>
        <taxon>Viridiplantae</taxon>
        <taxon>Streptophyta</taxon>
        <taxon>Embryophyta</taxon>
        <taxon>Tracheophyta</taxon>
        <taxon>Spermatophyta</taxon>
        <taxon>Magnoliopsida</taxon>
        <taxon>eudicotyledons</taxon>
        <taxon>Gunneridae</taxon>
        <taxon>Pentapetalae</taxon>
        <taxon>rosids</taxon>
        <taxon>malvids</taxon>
        <taxon>Malvales</taxon>
        <taxon>Malvaceae</taxon>
        <taxon>Malvoideae</taxon>
        <taxon>Gossypium</taxon>
    </lineage>
</organism>
<dbReference type="GO" id="GO:0015035">
    <property type="term" value="F:protein-disulfide reductase activity"/>
    <property type="evidence" value="ECO:0007669"/>
    <property type="project" value="InterPro"/>
</dbReference>
<dbReference type="FunFam" id="3.40.30.10:FF:000001">
    <property type="entry name" value="Thioredoxin"/>
    <property type="match status" value="1"/>
</dbReference>
<gene>
    <name evidence="12" type="ORF">ES332_A02G152900v1</name>
</gene>
<feature type="domain" description="Thioredoxin" evidence="11">
    <location>
        <begin position="22"/>
        <end position="164"/>
    </location>
</feature>
<evidence type="ECO:0000256" key="4">
    <source>
        <dbReference type="ARBA" id="ARBA00022640"/>
    </source>
</evidence>